<protein>
    <submittedName>
        <fullName evidence="1">Uncharacterized protein</fullName>
    </submittedName>
</protein>
<accession>A0A2V4AH79</accession>
<proteinExistence type="predicted"/>
<sequence>MIRTRGIVVVTAAVAMLGGCGSDVRGETPSAGPDATVAEGPLAGLDGDTLCGMVELPLLERQFGEPFAGALGGVNPPEQDGSVVCSYQSQAFLDAEPADLADTRQVTTKVTPVPGEPTAQDALDAALTDNGEPVSYEPVDGLGEVAGYAGSDLDVGSGGSYLVAIIEADGAFVEVVTKADPEGTVRQLRPIAEELLPKVESELP</sequence>
<comment type="caution">
    <text evidence="1">The sequence shown here is derived from an EMBL/GenBank/DDBJ whole genome shotgun (WGS) entry which is preliminary data.</text>
</comment>
<dbReference type="Proteomes" id="UP000249915">
    <property type="component" value="Unassembled WGS sequence"/>
</dbReference>
<name>A0A2V4AH79_9PSEU</name>
<reference evidence="1 2" key="1">
    <citation type="submission" date="2016-07" db="EMBL/GenBank/DDBJ databases">
        <title>Draft genome sequence of Prauserella muralis DSM 45305, isolated from a mould-covered wall in an indoor environment.</title>
        <authorList>
            <person name="Ruckert C."/>
            <person name="Albersmeier A."/>
            <person name="Jiang C.-L."/>
            <person name="Jiang Y."/>
            <person name="Kalinowski J."/>
            <person name="Schneider O."/>
            <person name="Winkler A."/>
            <person name="Zotchev S.B."/>
        </authorList>
    </citation>
    <scope>NUCLEOTIDE SEQUENCE [LARGE SCALE GENOMIC DNA]</scope>
    <source>
        <strain evidence="1 2">DSM 45305</strain>
    </source>
</reference>
<dbReference type="PROSITE" id="PS51257">
    <property type="entry name" value="PROKAR_LIPOPROTEIN"/>
    <property type="match status" value="1"/>
</dbReference>
<dbReference type="RefSeq" id="WP_112285202.1">
    <property type="nucleotide sequence ID" value="NZ_MASW01000007.1"/>
</dbReference>
<dbReference type="AlphaFoldDB" id="A0A2V4AH79"/>
<evidence type="ECO:0000313" key="2">
    <source>
        <dbReference type="Proteomes" id="UP000249915"/>
    </source>
</evidence>
<dbReference type="EMBL" id="MASW01000007">
    <property type="protein sequence ID" value="PXY19272.1"/>
    <property type="molecule type" value="Genomic_DNA"/>
</dbReference>
<evidence type="ECO:0000313" key="1">
    <source>
        <dbReference type="EMBL" id="PXY19272.1"/>
    </source>
</evidence>
<gene>
    <name evidence="1" type="ORF">BAY60_31335</name>
</gene>
<keyword evidence="2" id="KW-1185">Reference proteome</keyword>
<organism evidence="1 2">
    <name type="scientific">Prauserella muralis</name>
    <dbReference type="NCBI Taxonomy" id="588067"/>
    <lineage>
        <taxon>Bacteria</taxon>
        <taxon>Bacillati</taxon>
        <taxon>Actinomycetota</taxon>
        <taxon>Actinomycetes</taxon>
        <taxon>Pseudonocardiales</taxon>
        <taxon>Pseudonocardiaceae</taxon>
        <taxon>Prauserella</taxon>
    </lineage>
</organism>